<organism evidence="2 3">
    <name type="scientific">Prunus armeniaca</name>
    <name type="common">Apricot</name>
    <name type="synonym">Armeniaca vulgaris</name>
    <dbReference type="NCBI Taxonomy" id="36596"/>
    <lineage>
        <taxon>Eukaryota</taxon>
        <taxon>Viridiplantae</taxon>
        <taxon>Streptophyta</taxon>
        <taxon>Embryophyta</taxon>
        <taxon>Tracheophyta</taxon>
        <taxon>Spermatophyta</taxon>
        <taxon>Magnoliopsida</taxon>
        <taxon>eudicotyledons</taxon>
        <taxon>Gunneridae</taxon>
        <taxon>Pentapetalae</taxon>
        <taxon>rosids</taxon>
        <taxon>fabids</taxon>
        <taxon>Rosales</taxon>
        <taxon>Rosaceae</taxon>
        <taxon>Amygdaloideae</taxon>
        <taxon>Amygdaleae</taxon>
        <taxon>Prunus</taxon>
    </lineage>
</organism>
<dbReference type="Proteomes" id="UP000507245">
    <property type="component" value="Unassembled WGS sequence"/>
</dbReference>
<reference evidence="3" key="1">
    <citation type="journal article" date="2020" name="Genome Biol.">
        <title>Gamete binning: chromosome-level and haplotype-resolved genome assembly enabled by high-throughput single-cell sequencing of gamete genomes.</title>
        <authorList>
            <person name="Campoy J.A."/>
            <person name="Sun H."/>
            <person name="Goel M."/>
            <person name="Jiao W.-B."/>
            <person name="Folz-Donahue K."/>
            <person name="Wang N."/>
            <person name="Rubio M."/>
            <person name="Liu C."/>
            <person name="Kukat C."/>
            <person name="Ruiz D."/>
            <person name="Huettel B."/>
            <person name="Schneeberger K."/>
        </authorList>
    </citation>
    <scope>NUCLEOTIDE SEQUENCE [LARGE SCALE GENOMIC DNA]</scope>
    <source>
        <strain evidence="3">cv. Rojo Pasion</strain>
    </source>
</reference>
<evidence type="ECO:0000313" key="2">
    <source>
        <dbReference type="EMBL" id="CAB4298819.1"/>
    </source>
</evidence>
<sequence>MELKFFLFCFVVEWIGGGGRAGSLEVGMLRDWRALSWFGSKELEDGEYGVVGLEFGGVEEEVRDGVGGEGEEQRQRRRWR</sequence>
<feature type="signal peptide" evidence="1">
    <location>
        <begin position="1"/>
        <end position="21"/>
    </location>
</feature>
<proteinExistence type="predicted"/>
<accession>A0A6J5WB68</accession>
<feature type="chain" id="PRO_5026920039" evidence="1">
    <location>
        <begin position="22"/>
        <end position="80"/>
    </location>
</feature>
<keyword evidence="1" id="KW-0732">Signal</keyword>
<evidence type="ECO:0000313" key="3">
    <source>
        <dbReference type="Proteomes" id="UP000507245"/>
    </source>
</evidence>
<dbReference type="AlphaFoldDB" id="A0A6J5WB68"/>
<dbReference type="EMBL" id="CAEKKB010000002">
    <property type="protein sequence ID" value="CAB4298819.1"/>
    <property type="molecule type" value="Genomic_DNA"/>
</dbReference>
<keyword evidence="3" id="KW-1185">Reference proteome</keyword>
<evidence type="ECO:0000256" key="1">
    <source>
        <dbReference type="SAM" id="SignalP"/>
    </source>
</evidence>
<name>A0A6J5WB68_PRUAR</name>
<protein>
    <submittedName>
        <fullName evidence="2">Uncharacterized protein</fullName>
    </submittedName>
</protein>
<gene>
    <name evidence="2" type="ORF">ORAREDHAP_LOCUS11625</name>
</gene>